<feature type="coiled-coil region" evidence="7">
    <location>
        <begin position="556"/>
        <end position="611"/>
    </location>
</feature>
<evidence type="ECO:0000259" key="9">
    <source>
        <dbReference type="PROSITE" id="PS50067"/>
    </source>
</evidence>
<keyword evidence="7" id="KW-0175">Coiled coil</keyword>
<dbReference type="GO" id="GO:0005634">
    <property type="term" value="C:nucleus"/>
    <property type="evidence" value="ECO:0007669"/>
    <property type="project" value="TreeGrafter"/>
</dbReference>
<dbReference type="PANTHER" id="PTHR24115">
    <property type="entry name" value="KINESIN-RELATED"/>
    <property type="match status" value="1"/>
</dbReference>
<dbReference type="GO" id="GO:0005524">
    <property type="term" value="F:ATP binding"/>
    <property type="evidence" value="ECO:0007669"/>
    <property type="project" value="UniProtKB-KW"/>
</dbReference>
<dbReference type="Gene3D" id="3.40.850.10">
    <property type="entry name" value="Kinesin motor domain"/>
    <property type="match status" value="2"/>
</dbReference>
<dbReference type="GO" id="GO:0005874">
    <property type="term" value="C:microtubule"/>
    <property type="evidence" value="ECO:0007669"/>
    <property type="project" value="UniProtKB-KW"/>
</dbReference>
<sequence length="718" mass="79779">MDTAPKNSSLFDVFLRLRPAPSKANERFLDVEPTEADCKPTHITIKPPSNDHRKRAVEKFAFTRVFEEYAQQLDIFEGIKARHLIEGVVGVDGQPGRDGLLATLGTGQSHTILGSKSQRGLTQLSLEVLFRSLSSHLVHPHSASAVFPSLCASDISDAQLLPANVFLENLFGDGQSERGRVSRAQTPLPERFKRGFVQSGQLHTRLQSAIDPPTTIRPVCVATNTIPTSQVTKSAHQLNNSPSKDSTSFLSLPPTQSRRIQIPRLSTLPQSPALPENAGVPADGNAEYSIIISMYEVYNDRIFDLLSGSAVNGPPASLSYKTGGTLKERRRALLFKPTEMSPDRKVVAGLRKLVCSTLDEALMVLETGLLERKVAGTGSNAASSRSHGFFCVEVKKRDRIAKGRWEGSTMTIVDLAGSERARQAKTAGATLAEAGKINESLMYLGQCMQLQSDNQDGSKNIVPFRQCKLTELLFSNSFPSAQHQMSQSRTPQKSIMIVTADPMGDFNATSQILRYSALAREVTVPRIPSLTSQILSGNANLPSSRMDHSNNQNPANGMLAEELESSREDIARLSEQLEVLSVHLTKETSRRRAAEASWKAMEERMQSVEQNIRDEMLEEMEVRVEAERRRWKGAWDEEADRYDEHMDRKLEILAQGIKIYEDPEPGTVDQVQELEDENASLRRKIQDLEREMGARTPSKKQRVLKSRKWEVDVNLESP</sequence>
<dbReference type="InterPro" id="IPR001752">
    <property type="entry name" value="Kinesin_motor_dom"/>
</dbReference>
<keyword evidence="1 6" id="KW-0493">Microtubule</keyword>
<evidence type="ECO:0000256" key="7">
    <source>
        <dbReference type="SAM" id="Coils"/>
    </source>
</evidence>
<dbReference type="GO" id="GO:0008017">
    <property type="term" value="F:microtubule binding"/>
    <property type="evidence" value="ECO:0007669"/>
    <property type="project" value="InterPro"/>
</dbReference>
<dbReference type="PROSITE" id="PS50067">
    <property type="entry name" value="KINESIN_MOTOR_2"/>
    <property type="match status" value="1"/>
</dbReference>
<dbReference type="SMART" id="SM00129">
    <property type="entry name" value="KISc"/>
    <property type="match status" value="1"/>
</dbReference>
<dbReference type="InterPro" id="IPR036961">
    <property type="entry name" value="Kinesin_motor_dom_sf"/>
</dbReference>
<dbReference type="GO" id="GO:0007018">
    <property type="term" value="P:microtubule-based movement"/>
    <property type="evidence" value="ECO:0007669"/>
    <property type="project" value="InterPro"/>
</dbReference>
<dbReference type="EMBL" id="ML975156">
    <property type="protein sequence ID" value="KAF1812990.1"/>
    <property type="molecule type" value="Genomic_DNA"/>
</dbReference>
<feature type="domain" description="Kinesin motor" evidence="9">
    <location>
        <begin position="10"/>
        <end position="522"/>
    </location>
</feature>
<evidence type="ECO:0000256" key="5">
    <source>
        <dbReference type="PROSITE-ProRule" id="PRU00283"/>
    </source>
</evidence>
<evidence type="ECO:0000256" key="3">
    <source>
        <dbReference type="ARBA" id="ARBA00022840"/>
    </source>
</evidence>
<keyword evidence="4 6" id="KW-0505">Motor protein</keyword>
<dbReference type="InterPro" id="IPR019821">
    <property type="entry name" value="Kinesin_motor_CS"/>
</dbReference>
<dbReference type="FunFam" id="3.40.850.10:FF:000091">
    <property type="entry name" value="Kinesin family protein"/>
    <property type="match status" value="1"/>
</dbReference>
<dbReference type="GO" id="GO:0016887">
    <property type="term" value="F:ATP hydrolysis activity"/>
    <property type="evidence" value="ECO:0007669"/>
    <property type="project" value="TreeGrafter"/>
</dbReference>
<dbReference type="RefSeq" id="XP_033534621.1">
    <property type="nucleotide sequence ID" value="XM_033677525.1"/>
</dbReference>
<dbReference type="SUPFAM" id="SSF52540">
    <property type="entry name" value="P-loop containing nucleoside triphosphate hydrolases"/>
    <property type="match status" value="1"/>
</dbReference>
<accession>A0A6G1G505</accession>
<reference evidence="12" key="2">
    <citation type="submission" date="2020-04" db="EMBL/GenBank/DDBJ databases">
        <authorList>
            <consortium name="NCBI Genome Project"/>
        </authorList>
    </citation>
    <scope>NUCLEOTIDE SEQUENCE</scope>
    <source>
        <strain evidence="12">CBS 781.70</strain>
    </source>
</reference>
<reference evidence="12" key="3">
    <citation type="submission" date="2025-04" db="UniProtKB">
        <authorList>
            <consortium name="RefSeq"/>
        </authorList>
    </citation>
    <scope>IDENTIFICATION</scope>
    <source>
        <strain evidence="12">CBS 781.70</strain>
    </source>
</reference>
<evidence type="ECO:0000256" key="6">
    <source>
        <dbReference type="RuleBase" id="RU000394"/>
    </source>
</evidence>
<dbReference type="InterPro" id="IPR027640">
    <property type="entry name" value="Kinesin-like_fam"/>
</dbReference>
<evidence type="ECO:0000256" key="8">
    <source>
        <dbReference type="SAM" id="MobiDB-lite"/>
    </source>
</evidence>
<evidence type="ECO:0000256" key="1">
    <source>
        <dbReference type="ARBA" id="ARBA00022701"/>
    </source>
</evidence>
<dbReference type="PROSITE" id="PS00411">
    <property type="entry name" value="KINESIN_MOTOR_1"/>
    <property type="match status" value="1"/>
</dbReference>
<comment type="similarity">
    <text evidence="5 6">Belongs to the TRAFAC class myosin-kinesin ATPase superfamily. Kinesin family.</text>
</comment>
<dbReference type="PANTHER" id="PTHR24115:SF1008">
    <property type="entry name" value="KINESIN-LIKE PROTEIN SUBITO"/>
    <property type="match status" value="1"/>
</dbReference>
<keyword evidence="10 12" id="KW-0378">Hydrolase</keyword>
<evidence type="ECO:0000313" key="12">
    <source>
        <dbReference type="RefSeq" id="XP_033534621.1"/>
    </source>
</evidence>
<dbReference type="InterPro" id="IPR027417">
    <property type="entry name" value="P-loop_NTPase"/>
</dbReference>
<keyword evidence="11" id="KW-1185">Reference proteome</keyword>
<dbReference type="Proteomes" id="UP000504638">
    <property type="component" value="Unplaced"/>
</dbReference>
<comment type="caution">
    <text evidence="5">Lacks conserved residue(s) required for the propagation of feature annotation.</text>
</comment>
<dbReference type="GeneID" id="54418095"/>
<evidence type="ECO:0000313" key="10">
    <source>
        <dbReference type="EMBL" id="KAF1812990.1"/>
    </source>
</evidence>
<evidence type="ECO:0000256" key="2">
    <source>
        <dbReference type="ARBA" id="ARBA00022741"/>
    </source>
</evidence>
<reference evidence="10 12" key="1">
    <citation type="submission" date="2020-01" db="EMBL/GenBank/DDBJ databases">
        <authorList>
            <consortium name="DOE Joint Genome Institute"/>
            <person name="Haridas S."/>
            <person name="Albert R."/>
            <person name="Binder M."/>
            <person name="Bloem J."/>
            <person name="Labutti K."/>
            <person name="Salamov A."/>
            <person name="Andreopoulos B."/>
            <person name="Baker S.E."/>
            <person name="Barry K."/>
            <person name="Bills G."/>
            <person name="Bluhm B.H."/>
            <person name="Cannon C."/>
            <person name="Castanera R."/>
            <person name="Culley D.E."/>
            <person name="Daum C."/>
            <person name="Ezra D."/>
            <person name="Gonzalez J.B."/>
            <person name="Henrissat B."/>
            <person name="Kuo A."/>
            <person name="Liang C."/>
            <person name="Lipzen A."/>
            <person name="Lutzoni F."/>
            <person name="Magnuson J."/>
            <person name="Mondo S."/>
            <person name="Nolan M."/>
            <person name="Ohm R."/>
            <person name="Pangilinan J."/>
            <person name="Park H.-J."/>
            <person name="Ramirez L."/>
            <person name="Alfaro M."/>
            <person name="Sun H."/>
            <person name="Tritt A."/>
            <person name="Yoshinaga Y."/>
            <person name="Zwiers L.-H."/>
            <person name="Turgeon B.G."/>
            <person name="Goodwin S.B."/>
            <person name="Spatafora J.W."/>
            <person name="Crous P.W."/>
            <person name="Grigoriev I.V."/>
        </authorList>
    </citation>
    <scope>NUCLEOTIDE SEQUENCE</scope>
    <source>
        <strain evidence="10 12">CBS 781.70</strain>
    </source>
</reference>
<feature type="region of interest" description="Disordered" evidence="8">
    <location>
        <begin position="230"/>
        <end position="255"/>
    </location>
</feature>
<dbReference type="GO" id="GO:0003777">
    <property type="term" value="F:microtubule motor activity"/>
    <property type="evidence" value="ECO:0007669"/>
    <property type="project" value="InterPro"/>
</dbReference>
<evidence type="ECO:0000313" key="11">
    <source>
        <dbReference type="Proteomes" id="UP000504638"/>
    </source>
</evidence>
<dbReference type="OrthoDB" id="123929at2759"/>
<gene>
    <name evidence="10 12" type="ORF">P152DRAFT_435342</name>
</gene>
<proteinExistence type="inferred from homology"/>
<organism evidence="10">
    <name type="scientific">Eremomyces bilateralis CBS 781.70</name>
    <dbReference type="NCBI Taxonomy" id="1392243"/>
    <lineage>
        <taxon>Eukaryota</taxon>
        <taxon>Fungi</taxon>
        <taxon>Dikarya</taxon>
        <taxon>Ascomycota</taxon>
        <taxon>Pezizomycotina</taxon>
        <taxon>Dothideomycetes</taxon>
        <taxon>Dothideomycetes incertae sedis</taxon>
        <taxon>Eremomycetales</taxon>
        <taxon>Eremomycetaceae</taxon>
        <taxon>Eremomyces</taxon>
    </lineage>
</organism>
<keyword evidence="3 6" id="KW-0067">ATP-binding</keyword>
<protein>
    <recommendedName>
        <fullName evidence="6">Kinesin-like protein</fullName>
    </recommendedName>
</protein>
<dbReference type="PRINTS" id="PR00380">
    <property type="entry name" value="KINESINHEAVY"/>
</dbReference>
<dbReference type="AlphaFoldDB" id="A0A6G1G505"/>
<evidence type="ECO:0000256" key="4">
    <source>
        <dbReference type="ARBA" id="ARBA00023175"/>
    </source>
</evidence>
<name>A0A6G1G505_9PEZI</name>
<dbReference type="GO" id="GO:0005871">
    <property type="term" value="C:kinesin complex"/>
    <property type="evidence" value="ECO:0007669"/>
    <property type="project" value="TreeGrafter"/>
</dbReference>
<keyword evidence="2 6" id="KW-0547">Nucleotide-binding</keyword>
<dbReference type="Pfam" id="PF00225">
    <property type="entry name" value="Kinesin"/>
    <property type="match status" value="1"/>
</dbReference>